<keyword evidence="11" id="KW-1185">Reference proteome</keyword>
<keyword evidence="6 9" id="KW-0472">Membrane</keyword>
<feature type="transmembrane region" description="Helical" evidence="9">
    <location>
        <begin position="46"/>
        <end position="65"/>
    </location>
</feature>
<comment type="caution">
    <text evidence="10">The sequence shown here is derived from an EMBL/GenBank/DDBJ whole genome shotgun (WGS) entry which is preliminary data.</text>
</comment>
<evidence type="ECO:0000256" key="6">
    <source>
        <dbReference type="ARBA" id="ARBA00023136"/>
    </source>
</evidence>
<dbReference type="GO" id="GO:0004984">
    <property type="term" value="F:olfactory receptor activity"/>
    <property type="evidence" value="ECO:0007669"/>
    <property type="project" value="InterPro"/>
</dbReference>
<evidence type="ECO:0000313" key="10">
    <source>
        <dbReference type="EMBL" id="KAJ8961292.1"/>
    </source>
</evidence>
<feature type="transmembrane region" description="Helical" evidence="9">
    <location>
        <begin position="100"/>
        <end position="119"/>
    </location>
</feature>
<keyword evidence="2" id="KW-0716">Sensory transduction</keyword>
<evidence type="ECO:0000256" key="2">
    <source>
        <dbReference type="ARBA" id="ARBA00022606"/>
    </source>
</evidence>
<organism evidence="10 11">
    <name type="scientific">Aromia moschata</name>
    <dbReference type="NCBI Taxonomy" id="1265417"/>
    <lineage>
        <taxon>Eukaryota</taxon>
        <taxon>Metazoa</taxon>
        <taxon>Ecdysozoa</taxon>
        <taxon>Arthropoda</taxon>
        <taxon>Hexapoda</taxon>
        <taxon>Insecta</taxon>
        <taxon>Pterygota</taxon>
        <taxon>Neoptera</taxon>
        <taxon>Endopterygota</taxon>
        <taxon>Coleoptera</taxon>
        <taxon>Polyphaga</taxon>
        <taxon>Cucujiformia</taxon>
        <taxon>Chrysomeloidea</taxon>
        <taxon>Cerambycidae</taxon>
        <taxon>Cerambycinae</taxon>
        <taxon>Callichromatini</taxon>
        <taxon>Aromia</taxon>
    </lineage>
</organism>
<keyword evidence="8" id="KW-0807">Transducer</keyword>
<evidence type="ECO:0000256" key="7">
    <source>
        <dbReference type="ARBA" id="ARBA00023170"/>
    </source>
</evidence>
<evidence type="ECO:0000256" key="9">
    <source>
        <dbReference type="SAM" id="Phobius"/>
    </source>
</evidence>
<dbReference type="GO" id="GO:0007165">
    <property type="term" value="P:signal transduction"/>
    <property type="evidence" value="ECO:0007669"/>
    <property type="project" value="UniProtKB-KW"/>
</dbReference>
<sequence length="268" mass="29844">MKQESASKLIIGKIVVLLFGINIGFVVDHLIATIRDGIRVDISEDISHIIGGSVAAAAVAVFMYLGRSWTKLLSDVAYFGTFGRHANFDELKRKLNKSSVAVFSAYFLAAIIYSLTVYAERAECERVNHEKGLHEFCGSLTSLRLPFDGSSLAIRLPIFLAQVFICAPMMVAAGHLTFLIFEVTEFFVLHCENLKKYLREVFDTAESRDCLERLTFCISYHNHILRMIGKFNVLVKYTAGDFSLTAAIIIGCVGNQTIKVIQVEVIDC</sequence>
<dbReference type="Pfam" id="PF02949">
    <property type="entry name" value="7tm_6"/>
    <property type="match status" value="1"/>
</dbReference>
<dbReference type="AlphaFoldDB" id="A0AAV8ZAL2"/>
<evidence type="ECO:0000256" key="8">
    <source>
        <dbReference type="ARBA" id="ARBA00023224"/>
    </source>
</evidence>
<evidence type="ECO:0000256" key="5">
    <source>
        <dbReference type="ARBA" id="ARBA00022989"/>
    </source>
</evidence>
<evidence type="ECO:0000256" key="1">
    <source>
        <dbReference type="ARBA" id="ARBA00004141"/>
    </source>
</evidence>
<feature type="transmembrane region" description="Helical" evidence="9">
    <location>
        <begin position="12"/>
        <end position="34"/>
    </location>
</feature>
<keyword evidence="3 9" id="KW-0812">Transmembrane</keyword>
<comment type="subcellular location">
    <subcellularLocation>
        <location evidence="1">Membrane</location>
        <topology evidence="1">Multi-pass membrane protein</topology>
    </subcellularLocation>
</comment>
<evidence type="ECO:0000313" key="11">
    <source>
        <dbReference type="Proteomes" id="UP001162162"/>
    </source>
</evidence>
<dbReference type="InterPro" id="IPR004117">
    <property type="entry name" value="7tm6_olfct_rcpt"/>
</dbReference>
<protein>
    <submittedName>
        <fullName evidence="10">Uncharacterized protein</fullName>
    </submittedName>
</protein>
<feature type="transmembrane region" description="Helical" evidence="9">
    <location>
        <begin position="158"/>
        <end position="181"/>
    </location>
</feature>
<keyword evidence="4" id="KW-0552">Olfaction</keyword>
<reference evidence="10" key="1">
    <citation type="journal article" date="2023" name="Insect Mol. Biol.">
        <title>Genome sequencing provides insights into the evolution of gene families encoding plant cell wall-degrading enzymes in longhorned beetles.</title>
        <authorList>
            <person name="Shin N.R."/>
            <person name="Okamura Y."/>
            <person name="Kirsch R."/>
            <person name="Pauchet Y."/>
        </authorList>
    </citation>
    <scope>NUCLEOTIDE SEQUENCE</scope>
    <source>
        <strain evidence="10">AMC_N1</strain>
    </source>
</reference>
<dbReference type="GO" id="GO:0005549">
    <property type="term" value="F:odorant binding"/>
    <property type="evidence" value="ECO:0007669"/>
    <property type="project" value="InterPro"/>
</dbReference>
<keyword evidence="7" id="KW-0675">Receptor</keyword>
<gene>
    <name evidence="10" type="ORF">NQ318_008977</name>
</gene>
<proteinExistence type="predicted"/>
<dbReference type="Proteomes" id="UP001162162">
    <property type="component" value="Unassembled WGS sequence"/>
</dbReference>
<name>A0AAV8ZAL2_9CUCU</name>
<keyword evidence="5 9" id="KW-1133">Transmembrane helix</keyword>
<evidence type="ECO:0000256" key="3">
    <source>
        <dbReference type="ARBA" id="ARBA00022692"/>
    </source>
</evidence>
<dbReference type="GO" id="GO:0016020">
    <property type="term" value="C:membrane"/>
    <property type="evidence" value="ECO:0007669"/>
    <property type="project" value="UniProtKB-SubCell"/>
</dbReference>
<evidence type="ECO:0000256" key="4">
    <source>
        <dbReference type="ARBA" id="ARBA00022725"/>
    </source>
</evidence>
<accession>A0AAV8ZAL2</accession>
<dbReference type="EMBL" id="JAPWTK010000006">
    <property type="protein sequence ID" value="KAJ8961292.1"/>
    <property type="molecule type" value="Genomic_DNA"/>
</dbReference>